<reference evidence="1 2" key="1">
    <citation type="submission" date="2020-08" db="EMBL/GenBank/DDBJ databases">
        <title>Genomic Encyclopedia of Type Strains, Phase IV (KMG-IV): sequencing the most valuable type-strain genomes for metagenomic binning, comparative biology and taxonomic classification.</title>
        <authorList>
            <person name="Goeker M."/>
        </authorList>
    </citation>
    <scope>NUCLEOTIDE SEQUENCE [LARGE SCALE GENOMIC DNA]</scope>
    <source>
        <strain evidence="1 2">DSM 105481</strain>
    </source>
</reference>
<evidence type="ECO:0000313" key="1">
    <source>
        <dbReference type="EMBL" id="MBA9027799.1"/>
    </source>
</evidence>
<name>A0ABR6CS06_9BACI</name>
<dbReference type="EMBL" id="JACJHX010000009">
    <property type="protein sequence ID" value="MBA9027799.1"/>
    <property type="molecule type" value="Genomic_DNA"/>
</dbReference>
<keyword evidence="2" id="KW-1185">Reference proteome</keyword>
<dbReference type="InterPro" id="IPR019615">
    <property type="entry name" value="DUF2487"/>
</dbReference>
<dbReference type="Pfam" id="PF10673">
    <property type="entry name" value="DUF2487"/>
    <property type="match status" value="1"/>
</dbReference>
<sequence length="150" mass="17779">MKWTFKETGMYEESKEYVDSLIIPMNPITFGAQMKQFSSMHEFMTILTMEVEKQLKGRLLLMPALTYWSEGQEKAGLIDIWKVKLAEAEFKHIFWITSDSEWKRYEDKLPGTLLWIPAIGLEYLEEGQARQMMNDQVRQIIDMLTQSWNK</sequence>
<dbReference type="Proteomes" id="UP000626697">
    <property type="component" value="Unassembled WGS sequence"/>
</dbReference>
<proteinExistence type="predicted"/>
<dbReference type="RefSeq" id="WP_182503151.1">
    <property type="nucleotide sequence ID" value="NZ_JACJHX010000009.1"/>
</dbReference>
<organism evidence="1 2">
    <name type="scientific">Peribacillus huizhouensis</name>
    <dbReference type="NCBI Taxonomy" id="1501239"/>
    <lineage>
        <taxon>Bacteria</taxon>
        <taxon>Bacillati</taxon>
        <taxon>Bacillota</taxon>
        <taxon>Bacilli</taxon>
        <taxon>Bacillales</taxon>
        <taxon>Bacillaceae</taxon>
        <taxon>Peribacillus</taxon>
    </lineage>
</organism>
<comment type="caution">
    <text evidence="1">The sequence shown here is derived from an EMBL/GenBank/DDBJ whole genome shotgun (WGS) entry which is preliminary data.</text>
</comment>
<protein>
    <recommendedName>
        <fullName evidence="3">DUF2487 domain-containing protein</fullName>
    </recommendedName>
</protein>
<gene>
    <name evidence="1" type="ORF">HNP81_003090</name>
</gene>
<evidence type="ECO:0000313" key="2">
    <source>
        <dbReference type="Proteomes" id="UP000626697"/>
    </source>
</evidence>
<evidence type="ECO:0008006" key="3">
    <source>
        <dbReference type="Google" id="ProtNLM"/>
    </source>
</evidence>
<accession>A0ABR6CS06</accession>